<sequence>MSITQTAFKYEALDVFPLCEGDRVGVNARTRVPIVSANKALWTPPESCLPIAAYSVVWGACYDTKQVVITACLISSASRFYAIAGRYAASDSIAYTEVPAISLATGRGERQASGRHIGLAQQQRLGARKPEGAPALAIFLGPVRYIGAMRGVYGPVATATLRCRATPLLL</sequence>
<evidence type="ECO:0000313" key="1">
    <source>
        <dbReference type="EMBL" id="PMD12701.1"/>
    </source>
</evidence>
<gene>
    <name evidence="1" type="ORF">NA56DRAFT_712877</name>
</gene>
<name>A0A2J6PF76_9HELO</name>
<reference evidence="1 2" key="1">
    <citation type="submission" date="2016-05" db="EMBL/GenBank/DDBJ databases">
        <title>A degradative enzymes factory behind the ericoid mycorrhizal symbiosis.</title>
        <authorList>
            <consortium name="DOE Joint Genome Institute"/>
            <person name="Martino E."/>
            <person name="Morin E."/>
            <person name="Grelet G."/>
            <person name="Kuo A."/>
            <person name="Kohler A."/>
            <person name="Daghino S."/>
            <person name="Barry K."/>
            <person name="Choi C."/>
            <person name="Cichocki N."/>
            <person name="Clum A."/>
            <person name="Copeland A."/>
            <person name="Hainaut M."/>
            <person name="Haridas S."/>
            <person name="Labutti K."/>
            <person name="Lindquist E."/>
            <person name="Lipzen A."/>
            <person name="Khouja H.-R."/>
            <person name="Murat C."/>
            <person name="Ohm R."/>
            <person name="Olson A."/>
            <person name="Spatafora J."/>
            <person name="Veneault-Fourrey C."/>
            <person name="Henrissat B."/>
            <person name="Grigoriev I."/>
            <person name="Martin F."/>
            <person name="Perotto S."/>
        </authorList>
    </citation>
    <scope>NUCLEOTIDE SEQUENCE [LARGE SCALE GENOMIC DNA]</scope>
    <source>
        <strain evidence="1 2">UAMH 7357</strain>
    </source>
</reference>
<evidence type="ECO:0000313" key="2">
    <source>
        <dbReference type="Proteomes" id="UP000235672"/>
    </source>
</evidence>
<dbReference type="Proteomes" id="UP000235672">
    <property type="component" value="Unassembled WGS sequence"/>
</dbReference>
<dbReference type="AlphaFoldDB" id="A0A2J6PF76"/>
<protein>
    <submittedName>
        <fullName evidence="1">Uncharacterized protein</fullName>
    </submittedName>
</protein>
<keyword evidence="2" id="KW-1185">Reference proteome</keyword>
<dbReference type="EMBL" id="KZ613544">
    <property type="protein sequence ID" value="PMD12701.1"/>
    <property type="molecule type" value="Genomic_DNA"/>
</dbReference>
<accession>A0A2J6PF76</accession>
<proteinExistence type="predicted"/>
<organism evidence="1 2">
    <name type="scientific">Hyaloscypha hepaticicola</name>
    <dbReference type="NCBI Taxonomy" id="2082293"/>
    <lineage>
        <taxon>Eukaryota</taxon>
        <taxon>Fungi</taxon>
        <taxon>Dikarya</taxon>
        <taxon>Ascomycota</taxon>
        <taxon>Pezizomycotina</taxon>
        <taxon>Leotiomycetes</taxon>
        <taxon>Helotiales</taxon>
        <taxon>Hyaloscyphaceae</taxon>
        <taxon>Hyaloscypha</taxon>
    </lineage>
</organism>